<keyword evidence="3" id="KW-1133">Transmembrane helix</keyword>
<feature type="domain" description="Receptor ligand binding region" evidence="5">
    <location>
        <begin position="2"/>
        <end position="123"/>
    </location>
</feature>
<reference evidence="6" key="1">
    <citation type="journal article" date="2004" name="Nature">
        <title>Genome duplication in the teleost fish Tetraodon nigroviridis reveals the early vertebrate proto-karyotype.</title>
        <authorList>
            <person name="Jaillon O."/>
            <person name="Aury J.-M."/>
            <person name="Brunet F."/>
            <person name="Petit J.-L."/>
            <person name="Stange-Thomann N."/>
            <person name="Mauceli E."/>
            <person name="Bouneau L."/>
            <person name="Fischer C."/>
            <person name="Ozouf-Costaz C."/>
            <person name="Bernot A."/>
            <person name="Nicaud S."/>
            <person name="Jaffe D."/>
            <person name="Fisher S."/>
            <person name="Lutfalla G."/>
            <person name="Dossat C."/>
            <person name="Segurens B."/>
            <person name="Dasilva C."/>
            <person name="Salanoubat M."/>
            <person name="Levy M."/>
            <person name="Boudet N."/>
            <person name="Castellano S."/>
            <person name="Anthouard V."/>
            <person name="Jubin C."/>
            <person name="Castelli V."/>
            <person name="Katinka M."/>
            <person name="Vacherie B."/>
            <person name="Biemont C."/>
            <person name="Skalli Z."/>
            <person name="Cattolico L."/>
            <person name="Poulain J."/>
            <person name="De Berardinis V."/>
            <person name="Cruaud C."/>
            <person name="Duprat S."/>
            <person name="Brottier P."/>
            <person name="Coutanceau J.-P."/>
            <person name="Gouzy J."/>
            <person name="Parra G."/>
            <person name="Lardier G."/>
            <person name="Chapple C."/>
            <person name="McKernan K.J."/>
            <person name="McEwan P."/>
            <person name="Bosak S."/>
            <person name="Kellis M."/>
            <person name="Volff J.-N."/>
            <person name="Guigo R."/>
            <person name="Zody M.C."/>
            <person name="Mesirov J."/>
            <person name="Lindblad-Toh K."/>
            <person name="Birren B."/>
            <person name="Nusbaum C."/>
            <person name="Kahn D."/>
            <person name="Robinson-Rechavi M."/>
            <person name="Laudet V."/>
            <person name="Schachter V."/>
            <person name="Quetier F."/>
            <person name="Saurin W."/>
            <person name="Scarpelli C."/>
            <person name="Wincker P."/>
            <person name="Lander E.S."/>
            <person name="Weissenbach J."/>
            <person name="Roest Crollius H."/>
        </authorList>
    </citation>
    <scope>NUCLEOTIDE SEQUENCE [LARGE SCALE GENOMIC DNA]</scope>
</reference>
<feature type="non-terminal residue" evidence="6">
    <location>
        <position position="124"/>
    </location>
</feature>
<proteinExistence type="predicted"/>
<name>Q4SHW6_TETNG</name>
<feature type="non-terminal residue" evidence="6">
    <location>
        <position position="1"/>
    </location>
</feature>
<dbReference type="InterPro" id="IPR028082">
    <property type="entry name" value="Peripla_BP_I"/>
</dbReference>
<dbReference type="Gene3D" id="3.40.50.2300">
    <property type="match status" value="2"/>
</dbReference>
<evidence type="ECO:0000256" key="2">
    <source>
        <dbReference type="ARBA" id="ARBA00022692"/>
    </source>
</evidence>
<sequence>QIVSVGKHVKGYHYIMANLGFKDINLERFMHGGANVTGFQLVDFSNPMVIKLMQRWNKLDQREYPGSDTPPKYTSALTYDGVMVMAEAFRNLRRQKVDISRRGNAGDCLANPAAPWNQGVDMES</sequence>
<evidence type="ECO:0000313" key="6">
    <source>
        <dbReference type="EMBL" id="CAF99766.1"/>
    </source>
</evidence>
<dbReference type="EMBL" id="CAAE01014581">
    <property type="protein sequence ID" value="CAF99766.1"/>
    <property type="molecule type" value="Genomic_DNA"/>
</dbReference>
<dbReference type="OrthoDB" id="5984008at2759"/>
<dbReference type="AlphaFoldDB" id="Q4SHW6"/>
<reference evidence="6" key="2">
    <citation type="submission" date="2004-02" db="EMBL/GenBank/DDBJ databases">
        <authorList>
            <consortium name="Genoscope"/>
            <consortium name="Whitehead Institute Centre for Genome Research"/>
        </authorList>
    </citation>
    <scope>NUCLEOTIDE SEQUENCE</scope>
</reference>
<gene>
    <name evidence="6" type="ORF">GSTENG00017960001</name>
</gene>
<dbReference type="GO" id="GO:0016020">
    <property type="term" value="C:membrane"/>
    <property type="evidence" value="ECO:0007669"/>
    <property type="project" value="UniProtKB-SubCell"/>
</dbReference>
<protein>
    <submittedName>
        <fullName evidence="6">Chromosome 5 SCAF14581, whole genome shotgun sequence</fullName>
    </submittedName>
</protein>
<evidence type="ECO:0000259" key="5">
    <source>
        <dbReference type="Pfam" id="PF01094"/>
    </source>
</evidence>
<accession>Q4SHW6</accession>
<dbReference type="InterPro" id="IPR001828">
    <property type="entry name" value="ANF_lig-bd_rcpt"/>
</dbReference>
<keyword evidence="4" id="KW-0472">Membrane</keyword>
<dbReference type="Pfam" id="PF01094">
    <property type="entry name" value="ANF_receptor"/>
    <property type="match status" value="1"/>
</dbReference>
<comment type="subcellular location">
    <subcellularLocation>
        <location evidence="1">Membrane</location>
    </subcellularLocation>
</comment>
<organism evidence="6">
    <name type="scientific">Tetraodon nigroviridis</name>
    <name type="common">Spotted green pufferfish</name>
    <name type="synonym">Chelonodon nigroviridis</name>
    <dbReference type="NCBI Taxonomy" id="99883"/>
    <lineage>
        <taxon>Eukaryota</taxon>
        <taxon>Metazoa</taxon>
        <taxon>Chordata</taxon>
        <taxon>Craniata</taxon>
        <taxon>Vertebrata</taxon>
        <taxon>Euteleostomi</taxon>
        <taxon>Actinopterygii</taxon>
        <taxon>Neopterygii</taxon>
        <taxon>Teleostei</taxon>
        <taxon>Neoteleostei</taxon>
        <taxon>Acanthomorphata</taxon>
        <taxon>Eupercaria</taxon>
        <taxon>Tetraodontiformes</taxon>
        <taxon>Tetradontoidea</taxon>
        <taxon>Tetraodontidae</taxon>
        <taxon>Tetraodon</taxon>
    </lineage>
</organism>
<evidence type="ECO:0000256" key="4">
    <source>
        <dbReference type="ARBA" id="ARBA00023136"/>
    </source>
</evidence>
<dbReference type="KEGG" id="tng:GSTEN00017960G001"/>
<evidence type="ECO:0000256" key="1">
    <source>
        <dbReference type="ARBA" id="ARBA00004370"/>
    </source>
</evidence>
<dbReference type="SUPFAM" id="SSF53822">
    <property type="entry name" value="Periplasmic binding protein-like I"/>
    <property type="match status" value="1"/>
</dbReference>
<evidence type="ECO:0000256" key="3">
    <source>
        <dbReference type="ARBA" id="ARBA00022989"/>
    </source>
</evidence>
<keyword evidence="2" id="KW-0812">Transmembrane</keyword>